<organism evidence="1">
    <name type="scientific">marine metagenome</name>
    <dbReference type="NCBI Taxonomy" id="408172"/>
    <lineage>
        <taxon>unclassified sequences</taxon>
        <taxon>metagenomes</taxon>
        <taxon>ecological metagenomes</taxon>
    </lineage>
</organism>
<evidence type="ECO:0000313" key="1">
    <source>
        <dbReference type="EMBL" id="SVA59684.1"/>
    </source>
</evidence>
<sequence>MKNVLKRAIGTFPLLILFGLSNLWAQTFTIRTANTSEAYNVPASIYDQSATVQGGFKVTGSSVAGLYVVSIAYHTSTEAGAGETWVLVGNLSGNFSTLLVNSSSEVNELISHATLIGMDNWPGTDYDGSITLAVHAYGTSVNVGSDRIETFVFDLDIPEISNAIISCAKTAPFNQHYPHYAKAGDIITVSMTTDQQVSGVTGTIGEFAISAGGLNSTSPSAAVTVTTAYTDGTVPFVIKVEDENGNESTQLTAPIPNTSSVIIDTESPNLSCLSCYVTIKTTPDADYYAKSGDNIIVSMQASEVLVQGDFDEDGDDDTGYLSLNLANATDVTVTPTVSGSQSAASSLFSATLTITDANATHNQNIPFTLSGIYDRAANTTGNVSVPTDDKYVFYDSAVPTVDNSTITSTNDNTLYATNDQTVTLSIETNEQCQTSPTITFQGGGGTGTIFDGVVSQGAGGILFWDAVLDVTTGIDEGTLNFSVTVTDLSDNEIASAHTALSDENTRITIDYTAPTINTLVISSSSGTSYAKANQTVTVAVTSNDNLRVTDGITGTIGGVAANATRQSAKVWALTATMGNSHPEEELEIAINMYDLAGNLKALTNADITSGAVIYDKTLPTLTDMTFVSDNGVTSLAKDDDWVYVTFTSEEDLIADPTVLIFTAAATKESQTNRTYVYKMQMDQATHDDGQVTASIDFTDLASNAGTTVTHDNITTTVTYDESPPVLNNVYYYNSTTGSDDQNIWTAAQYAKAGQAITLKIVSTENLTTSPVVWIGKNSGAGFAEVNKATVSQGANAMNWVAVYTIPNVGGLEEGVMEHKITYSDEVGNAGAENTTLKHLTLTPASITYDETVPSFNALTYQSNNDVTTLSTSGNIITLDVTADNSVSAPLVSIHGQLSSGARVTVSQNGSASIWQATMTLGAADQEIDPIPISVTLTDLAGNEATETTPTDAATVAFDKTAPTLTLVQIVSNNGNTTLAKTSNVITVTINSLEDIKTG</sequence>
<gene>
    <name evidence="1" type="ORF">METZ01_LOCUS112538</name>
</gene>
<dbReference type="EMBL" id="UINC01013894">
    <property type="protein sequence ID" value="SVA59684.1"/>
    <property type="molecule type" value="Genomic_DNA"/>
</dbReference>
<dbReference type="AlphaFoldDB" id="A0A381X4L1"/>
<accession>A0A381X4L1</accession>
<reference evidence="1" key="1">
    <citation type="submission" date="2018-05" db="EMBL/GenBank/DDBJ databases">
        <authorList>
            <person name="Lanie J.A."/>
            <person name="Ng W.-L."/>
            <person name="Kazmierczak K.M."/>
            <person name="Andrzejewski T.M."/>
            <person name="Davidsen T.M."/>
            <person name="Wayne K.J."/>
            <person name="Tettelin H."/>
            <person name="Glass J.I."/>
            <person name="Rusch D."/>
            <person name="Podicherti R."/>
            <person name="Tsui H.-C.T."/>
            <person name="Winkler M.E."/>
        </authorList>
    </citation>
    <scope>NUCLEOTIDE SEQUENCE</scope>
</reference>
<name>A0A381X4L1_9ZZZZ</name>
<proteinExistence type="predicted"/>
<evidence type="ECO:0008006" key="2">
    <source>
        <dbReference type="Google" id="ProtNLM"/>
    </source>
</evidence>
<protein>
    <recommendedName>
        <fullName evidence="2">Bacterial Ig-like domain-containing protein</fullName>
    </recommendedName>
</protein>
<feature type="non-terminal residue" evidence="1">
    <location>
        <position position="998"/>
    </location>
</feature>